<dbReference type="RefSeq" id="WP_000694283.1">
    <property type="nucleotide sequence ID" value="NZ_AP018935.1"/>
</dbReference>
<gene>
    <name evidence="9" type="ORF">AX245_04475</name>
    <name evidence="10" type="ORF">C4618_08625</name>
    <name evidence="8" type="ORF">WA45_01985</name>
</gene>
<evidence type="ECO:0000256" key="6">
    <source>
        <dbReference type="PIRNR" id="PIRNR002854"/>
    </source>
</evidence>
<reference evidence="10 13" key="3">
    <citation type="journal article" date="2018" name="Emerg. Microbes Infect.">
        <title>Phenotypic and molecular analysis of nontypeable Group B streptococci: identification of cps2a and hybrid cps2a/cps5 Group B streptococcal capsule gene clusters.</title>
        <authorList>
            <person name="Alhhazmi A."/>
            <person name="Tyrrell G.J."/>
        </authorList>
    </citation>
    <scope>NUCLEOTIDE SEQUENCE [LARGE SCALE GENOMIC DNA]</scope>
    <source>
        <strain evidence="10 13">PLGBS17</strain>
    </source>
</reference>
<dbReference type="KEGG" id="sage:EN72_05445"/>
<name>A0A0E1EHI8_STRAG</name>
<dbReference type="PANTHER" id="PTHR30429:SF0">
    <property type="entry name" value="METHIONINE-BINDING LIPOPROTEIN METQ"/>
    <property type="match status" value="1"/>
</dbReference>
<evidence type="ECO:0000256" key="4">
    <source>
        <dbReference type="ARBA" id="ARBA00023139"/>
    </source>
</evidence>
<evidence type="ECO:0000256" key="1">
    <source>
        <dbReference type="ARBA" id="ARBA00004635"/>
    </source>
</evidence>
<evidence type="ECO:0000256" key="5">
    <source>
        <dbReference type="ARBA" id="ARBA00023288"/>
    </source>
</evidence>
<dbReference type="Proteomes" id="UP000035174">
    <property type="component" value="Unassembled WGS sequence"/>
</dbReference>
<dbReference type="OMA" id="IDANPHK"/>
<dbReference type="AlphaFoldDB" id="A0A0E1EHI8"/>
<reference evidence="8 11" key="1">
    <citation type="journal article" date="2015" name="PLoS ONE">
        <title>Genomic analysis reveals the molecular basis for capsule loss in the group B streptococcus population.</title>
        <authorList>
            <consortium name="DEVANI Consortium"/>
            <person name="Rosini R."/>
            <person name="Campisi E."/>
            <person name="De Chiara M."/>
            <person name="Tettelin H."/>
            <person name="Rinaudo D."/>
            <person name="Toniolo C."/>
            <person name="Metruccio M."/>
            <person name="Guidotti S."/>
            <person name="Sorensen U.B."/>
            <person name="Kilian M."/>
            <person name="Ramirez M."/>
            <person name="Janulczyk R."/>
            <person name="Donati C."/>
            <person name="Grandi G."/>
            <person name="Margarit I."/>
        </authorList>
    </citation>
    <scope>NUCLEOTIDE SEQUENCE [LARGE SCALE GENOMIC DNA]</scope>
    <source>
        <strain evidence="8 11">ES-PW-063</strain>
    </source>
</reference>
<protein>
    <recommendedName>
        <fullName evidence="6">Lipoprotein</fullName>
    </recommendedName>
</protein>
<evidence type="ECO:0000256" key="2">
    <source>
        <dbReference type="ARBA" id="ARBA00022729"/>
    </source>
</evidence>
<dbReference type="InterPro" id="IPR004872">
    <property type="entry name" value="Lipoprotein_NlpA"/>
</dbReference>
<dbReference type="Proteomes" id="UP000093122">
    <property type="component" value="Unassembled WGS sequence"/>
</dbReference>
<evidence type="ECO:0000256" key="7">
    <source>
        <dbReference type="PIRSR" id="PIRSR002854-1"/>
    </source>
</evidence>
<evidence type="ECO:0000313" key="13">
    <source>
        <dbReference type="Proteomes" id="UP000256718"/>
    </source>
</evidence>
<dbReference type="PANTHER" id="PTHR30429">
    <property type="entry name" value="D-METHIONINE-BINDING LIPOPROTEIN METQ"/>
    <property type="match status" value="1"/>
</dbReference>
<keyword evidence="2" id="KW-0732">Signal</keyword>
<accession>A0A0E1EHI8</accession>
<evidence type="ECO:0000313" key="10">
    <source>
        <dbReference type="EMBL" id="RDY79771.1"/>
    </source>
</evidence>
<evidence type="ECO:0000313" key="8">
    <source>
        <dbReference type="EMBL" id="KLJ30629.1"/>
    </source>
</evidence>
<dbReference type="EMBL" id="MAWT01000043">
    <property type="protein sequence ID" value="OCM70801.1"/>
    <property type="molecule type" value="Genomic_DNA"/>
</dbReference>
<comment type="caution">
    <text evidence="9">The sequence shown here is derived from an EMBL/GenBank/DDBJ whole genome shotgun (WGS) entry which is preliminary data.</text>
</comment>
<dbReference type="EMBL" id="QHGZ01000184">
    <property type="protein sequence ID" value="RDY79771.1"/>
    <property type="molecule type" value="Genomic_DNA"/>
</dbReference>
<keyword evidence="5 6" id="KW-0449">Lipoprotein</keyword>
<dbReference type="GO" id="GO:0016020">
    <property type="term" value="C:membrane"/>
    <property type="evidence" value="ECO:0007669"/>
    <property type="project" value="UniProtKB-SubCell"/>
</dbReference>
<keyword evidence="4" id="KW-0564">Palmitate</keyword>
<dbReference type="PROSITE" id="PS51257">
    <property type="entry name" value="PROKAR_LIPOPROTEIN"/>
    <property type="match status" value="1"/>
</dbReference>
<dbReference type="Gene3D" id="3.40.190.10">
    <property type="entry name" value="Periplasmic binding protein-like II"/>
    <property type="match status" value="2"/>
</dbReference>
<evidence type="ECO:0000313" key="12">
    <source>
        <dbReference type="Proteomes" id="UP000093122"/>
    </source>
</evidence>
<sequence length="282" mass="31240">MKIKKLLGLTTTVVISALILGACGQSKNEDAKVVRVGTMVKSKTEKARWDKIEELVKKKGVKLKFTEFTDYTQPNKALESDEIDINAFQHYNYLNNWNKANKTNLVSVAETYFTSFRLYSGTKNGKGKYQTVSEIPNKATITIPNDAVNESRSLYLLQSAGLLKLKVSGDALATMSDVVSNPKSLDLKEVDAAQTARSLDSTDAAVINNDFVTEAGINPKSAIFIEPKSKNAKQWYNLLVAQKGWQDKSKAKAIKEVVKAYHTDAVKKVIEKTSQGLDQPVW</sequence>
<organism evidence="9 12">
    <name type="scientific">Streptococcus agalactiae</name>
    <dbReference type="NCBI Taxonomy" id="1311"/>
    <lineage>
        <taxon>Bacteria</taxon>
        <taxon>Bacillati</taxon>
        <taxon>Bacillota</taxon>
        <taxon>Bacilli</taxon>
        <taxon>Lactobacillales</taxon>
        <taxon>Streptococcaceae</taxon>
        <taxon>Streptococcus</taxon>
    </lineage>
</organism>
<evidence type="ECO:0000313" key="9">
    <source>
        <dbReference type="EMBL" id="OCM70801.1"/>
    </source>
</evidence>
<proteinExistence type="inferred from homology"/>
<evidence type="ECO:0000256" key="3">
    <source>
        <dbReference type="ARBA" id="ARBA00023136"/>
    </source>
</evidence>
<feature type="lipid moiety-binding region" description="S-diacylglycerol cysteine" evidence="7">
    <location>
        <position position="23"/>
    </location>
</feature>
<dbReference type="Pfam" id="PF03180">
    <property type="entry name" value="Lipoprotein_9"/>
    <property type="match status" value="1"/>
</dbReference>
<dbReference type="PIRSF" id="PIRSF002854">
    <property type="entry name" value="MetQ"/>
    <property type="match status" value="1"/>
</dbReference>
<reference evidence="9 12" key="2">
    <citation type="journal article" date="2016" name="Sci. Rep.">
        <title>Serotype IV Streptococcus agalactiae ST-452 has arisen from large genomic recombination events between CC23 and the hypervirulent CC17 lineages.</title>
        <authorList>
            <person name="Campisi E."/>
            <person name="Rinaudo C.D."/>
            <person name="Donati C."/>
            <person name="Barucco M."/>
            <person name="Torricelli G."/>
            <person name="Edwards M.S."/>
            <person name="Baker C.J."/>
            <person name="Margarit I."/>
            <person name="Rosini R."/>
        </authorList>
    </citation>
    <scope>NUCLEOTIDE SEQUENCE [LARGE SCALE GENOMIC DNA]</scope>
    <source>
        <strain evidence="9 12">CZ-PW-140</strain>
    </source>
</reference>
<keyword evidence="3" id="KW-0472">Membrane</keyword>
<comment type="similarity">
    <text evidence="6">Belongs to the nlpA lipoprotein family.</text>
</comment>
<evidence type="ECO:0000313" key="11">
    <source>
        <dbReference type="Proteomes" id="UP000035174"/>
    </source>
</evidence>
<dbReference type="EMBL" id="LCVB01000013">
    <property type="protein sequence ID" value="KLJ30629.1"/>
    <property type="molecule type" value="Genomic_DNA"/>
</dbReference>
<comment type="subcellular location">
    <subcellularLocation>
        <location evidence="1">Membrane</location>
        <topology evidence="1">Lipid-anchor</topology>
    </subcellularLocation>
</comment>
<dbReference type="Proteomes" id="UP000256718">
    <property type="component" value="Unassembled WGS sequence"/>
</dbReference>
<dbReference type="SUPFAM" id="SSF53850">
    <property type="entry name" value="Periplasmic binding protein-like II"/>
    <property type="match status" value="1"/>
</dbReference>